<sequence length="298" mass="33848">MKYIFHVILFSVLMLFSCSNDDDGIDNNPGGVITNGNGRFEYSSYTPLKDKPVNIYYSISDGDMSTMPVIFVFPGTNRDADNYILPWTEISKDHQCMVFSIEFPEKYYTSDEYITGNVIDKSGAFVDKEKWTFSLIEPLFEYIKSETGNKNAKYNLFGHSAGSQFVHRYVLFNPNAKIDKAVAANAGWYTMPLFNVEFPYGLKNTQLSRTDVISALKTDMTVHLGEKDNDPNDSSLRTTSEAMVQGDHRYARGQYFYENSEAMAEVSGYQFNWKLRKVPNVAHEQAAMAKDAASIFFD</sequence>
<dbReference type="PANTHER" id="PTHR35560:SF3">
    <property type="entry name" value="PEPTIDASE S9 PROLYL OLIGOPEPTIDASE CATALYTIC DOMAIN-CONTAINING PROTEIN"/>
    <property type="match status" value="1"/>
</dbReference>
<feature type="chain" id="PRO_5033049780" description="Alpha/beta hydrolase" evidence="1">
    <location>
        <begin position="22"/>
        <end position="298"/>
    </location>
</feature>
<protein>
    <recommendedName>
        <fullName evidence="4">Alpha/beta hydrolase</fullName>
    </recommendedName>
</protein>
<dbReference type="EMBL" id="JACIEP010000009">
    <property type="protein sequence ID" value="MBB4036805.1"/>
    <property type="molecule type" value="Genomic_DNA"/>
</dbReference>
<keyword evidence="3" id="KW-1185">Reference proteome</keyword>
<gene>
    <name evidence="2" type="ORF">GGR21_002718</name>
</gene>
<reference evidence="2 3" key="1">
    <citation type="submission" date="2020-08" db="EMBL/GenBank/DDBJ databases">
        <title>Genomic Encyclopedia of Type Strains, Phase IV (KMG-IV): sequencing the most valuable type-strain genomes for metagenomic binning, comparative biology and taxonomic classification.</title>
        <authorList>
            <person name="Goeker M."/>
        </authorList>
    </citation>
    <scope>NUCLEOTIDE SEQUENCE [LARGE SCALE GENOMIC DNA]</scope>
    <source>
        <strain evidence="2 3">DSM 104969</strain>
    </source>
</reference>
<dbReference type="InterPro" id="IPR029058">
    <property type="entry name" value="AB_hydrolase_fold"/>
</dbReference>
<dbReference type="PANTHER" id="PTHR35560">
    <property type="entry name" value="BLL0132 PROTEIN"/>
    <property type="match status" value="1"/>
</dbReference>
<evidence type="ECO:0000313" key="2">
    <source>
        <dbReference type="EMBL" id="MBB4036805.1"/>
    </source>
</evidence>
<evidence type="ECO:0008006" key="4">
    <source>
        <dbReference type="Google" id="ProtNLM"/>
    </source>
</evidence>
<dbReference type="AlphaFoldDB" id="A0A840CVG0"/>
<keyword evidence="1" id="KW-0732">Signal</keyword>
<accession>A0A840CVG0</accession>
<dbReference type="SUPFAM" id="SSF53474">
    <property type="entry name" value="alpha/beta-Hydrolases"/>
    <property type="match status" value="1"/>
</dbReference>
<feature type="signal peptide" evidence="1">
    <location>
        <begin position="1"/>
        <end position="21"/>
    </location>
</feature>
<dbReference type="RefSeq" id="WP_183307699.1">
    <property type="nucleotide sequence ID" value="NZ_JACIEP010000009.1"/>
</dbReference>
<name>A0A840CVG0_9BACT</name>
<dbReference type="Gene3D" id="3.40.50.1820">
    <property type="entry name" value="alpha/beta hydrolase"/>
    <property type="match status" value="1"/>
</dbReference>
<organism evidence="2 3">
    <name type="scientific">Dysgonomonas hofstadii</name>
    <dbReference type="NCBI Taxonomy" id="637886"/>
    <lineage>
        <taxon>Bacteria</taxon>
        <taxon>Pseudomonadati</taxon>
        <taxon>Bacteroidota</taxon>
        <taxon>Bacteroidia</taxon>
        <taxon>Bacteroidales</taxon>
        <taxon>Dysgonomonadaceae</taxon>
        <taxon>Dysgonomonas</taxon>
    </lineage>
</organism>
<evidence type="ECO:0000313" key="3">
    <source>
        <dbReference type="Proteomes" id="UP000555103"/>
    </source>
</evidence>
<proteinExistence type="predicted"/>
<dbReference type="PROSITE" id="PS51257">
    <property type="entry name" value="PROKAR_LIPOPROTEIN"/>
    <property type="match status" value="1"/>
</dbReference>
<comment type="caution">
    <text evidence="2">The sequence shown here is derived from an EMBL/GenBank/DDBJ whole genome shotgun (WGS) entry which is preliminary data.</text>
</comment>
<dbReference type="Proteomes" id="UP000555103">
    <property type="component" value="Unassembled WGS sequence"/>
</dbReference>
<evidence type="ECO:0000256" key="1">
    <source>
        <dbReference type="SAM" id="SignalP"/>
    </source>
</evidence>